<dbReference type="eggNOG" id="ENOG502Z8FH">
    <property type="taxonomic scope" value="Bacteria"/>
</dbReference>
<feature type="transmembrane region" description="Helical" evidence="1">
    <location>
        <begin position="196"/>
        <end position="216"/>
    </location>
</feature>
<feature type="transmembrane region" description="Helical" evidence="1">
    <location>
        <begin position="77"/>
        <end position="99"/>
    </location>
</feature>
<proteinExistence type="predicted"/>
<reference evidence="2 3" key="1">
    <citation type="submission" date="2008-06" db="EMBL/GenBank/DDBJ databases">
        <title>Complete sequence of Chloroherpeton thalassium ATCC 35110.</title>
        <authorList>
            <consortium name="US DOE Joint Genome Institute"/>
            <person name="Lucas S."/>
            <person name="Copeland A."/>
            <person name="Lapidus A."/>
            <person name="Glavina del Rio T."/>
            <person name="Dalin E."/>
            <person name="Tice H."/>
            <person name="Bruce D."/>
            <person name="Goodwin L."/>
            <person name="Pitluck S."/>
            <person name="Schmutz J."/>
            <person name="Larimer F."/>
            <person name="Land M."/>
            <person name="Hauser L."/>
            <person name="Kyrpides N."/>
            <person name="Mikhailova N."/>
            <person name="Liu Z."/>
            <person name="Li T."/>
            <person name="Zhao F."/>
            <person name="Overmann J."/>
            <person name="Bryant D.A."/>
            <person name="Richardson P."/>
        </authorList>
    </citation>
    <scope>NUCLEOTIDE SEQUENCE [LARGE SCALE GENOMIC DNA]</scope>
    <source>
        <strain evidence="3">ATCC 35110 / GB-78</strain>
    </source>
</reference>
<evidence type="ECO:0008006" key="4">
    <source>
        <dbReference type="Google" id="ProtNLM"/>
    </source>
</evidence>
<feature type="transmembrane region" description="Helical" evidence="1">
    <location>
        <begin position="111"/>
        <end position="132"/>
    </location>
</feature>
<keyword evidence="1" id="KW-0812">Transmembrane</keyword>
<feature type="transmembrane region" description="Helical" evidence="1">
    <location>
        <begin position="138"/>
        <end position="154"/>
    </location>
</feature>
<name>B3QT74_CHLT3</name>
<dbReference type="AlphaFoldDB" id="B3QT74"/>
<keyword evidence="3" id="KW-1185">Reference proteome</keyword>
<dbReference type="RefSeq" id="WP_012500257.1">
    <property type="nucleotide sequence ID" value="NC_011026.1"/>
</dbReference>
<feature type="transmembrane region" description="Helical" evidence="1">
    <location>
        <begin position="281"/>
        <end position="299"/>
    </location>
</feature>
<evidence type="ECO:0000256" key="1">
    <source>
        <dbReference type="SAM" id="Phobius"/>
    </source>
</evidence>
<feature type="transmembrane region" description="Helical" evidence="1">
    <location>
        <begin position="333"/>
        <end position="352"/>
    </location>
</feature>
<gene>
    <name evidence="2" type="ordered locus">Ctha_1716</name>
</gene>
<feature type="transmembrane region" description="Helical" evidence="1">
    <location>
        <begin position="161"/>
        <end position="190"/>
    </location>
</feature>
<accession>B3QT74</accession>
<dbReference type="HOGENOM" id="CLU_035692_0_0_10"/>
<dbReference type="EMBL" id="CP001100">
    <property type="protein sequence ID" value="ACF14173.1"/>
    <property type="molecule type" value="Genomic_DNA"/>
</dbReference>
<keyword evidence="1" id="KW-1133">Transmembrane helix</keyword>
<dbReference type="Proteomes" id="UP000001208">
    <property type="component" value="Chromosome"/>
</dbReference>
<feature type="transmembrane region" description="Helical" evidence="1">
    <location>
        <begin position="305"/>
        <end position="321"/>
    </location>
</feature>
<organism evidence="2 3">
    <name type="scientific">Chloroherpeton thalassium (strain ATCC 35110 / GB-78)</name>
    <dbReference type="NCBI Taxonomy" id="517418"/>
    <lineage>
        <taxon>Bacteria</taxon>
        <taxon>Pseudomonadati</taxon>
        <taxon>Chlorobiota</taxon>
        <taxon>Chlorobiia</taxon>
        <taxon>Chlorobiales</taxon>
        <taxon>Chloroherpetonaceae</taxon>
        <taxon>Chloroherpeton</taxon>
    </lineage>
</organism>
<dbReference type="STRING" id="517418.Ctha_1716"/>
<evidence type="ECO:0000313" key="2">
    <source>
        <dbReference type="EMBL" id="ACF14173.1"/>
    </source>
</evidence>
<protein>
    <recommendedName>
        <fullName evidence="4">Glycosyltransferase RgtA/B/C/D-like domain-containing protein</fullName>
    </recommendedName>
</protein>
<sequence length="504" mass="57021">MLLALVLFEYILILKVNQGHFVFTLDDPYIHLALAENLLKGHYGVNLGEQSAPASSILWPFLIAPFTAFQSSYLAPFFLNVVFALATLWVASQIVATLFSSEKIPSTQRLLLSSFFLTMFILLSNLIGLIYIGMEHTLQVFFTLLVIWGIFRHLENKQAPIWFLVAVVLGPLVRYENLAISFAAIFYLFFVGEQKISIALGVEILILLGGFSGFLLSQGLEYLPTSVKAKSSLVNYGSKIEAILRNGEGSFTTARGILLSVCSLFLLHQTFLTEKKYEERIFAFGVAIAVIFHIFFGAYGWHNRYEIYVLTSAILALLFLNREALVRISKNHFPYLIIFSGLFTVFLAYPNIKRLVKIQVSSNEIYQQQYQMHRFAAEYYKKPVAVNDLGYVSYQNKNYVLDLNGLASLEALHFRSSGAPCEWMNELAVKKNVRFAMIYDSWFKEHPKNWIKVAELDLGRITIAAAGPKVAFYALDKETAVEVKGCLLDYKKALPDGVEFTILK</sequence>
<evidence type="ECO:0000313" key="3">
    <source>
        <dbReference type="Proteomes" id="UP000001208"/>
    </source>
</evidence>
<keyword evidence="1" id="KW-0472">Membrane</keyword>
<dbReference type="KEGG" id="cts:Ctha_1716"/>